<feature type="chain" id="PRO_5045884753" description="Cytochrome c domain-containing protein" evidence="5">
    <location>
        <begin position="31"/>
        <end position="187"/>
    </location>
</feature>
<dbReference type="RefSeq" id="WP_418161226.1">
    <property type="nucleotide sequence ID" value="NZ_JBBLZC010000026.1"/>
</dbReference>
<feature type="signal peptide" evidence="5">
    <location>
        <begin position="1"/>
        <end position="30"/>
    </location>
</feature>
<evidence type="ECO:0000313" key="8">
    <source>
        <dbReference type="Proteomes" id="UP001375743"/>
    </source>
</evidence>
<sequence length="187" mass="20055">MIGRRSRRFAACALSIVAAITVLGPAGARAEDGLPGSDAARIAQGFRIAPVRLRLRGLDAVLVGLGSYIVNAQGGCNDCHTNPPYAPGHNPFQGQPKQFNAARHLAGGTSFGPNLVSPNLTPDGRGLPAGLTLQQFIRVIRTGHDPDNPNRLLQVMPWPVYQGMTDRDLRAIYEYLRAIPSRPGNRS</sequence>
<dbReference type="Gene3D" id="1.10.760.10">
    <property type="entry name" value="Cytochrome c-like domain"/>
    <property type="match status" value="1"/>
</dbReference>
<evidence type="ECO:0000256" key="5">
    <source>
        <dbReference type="SAM" id="SignalP"/>
    </source>
</evidence>
<protein>
    <recommendedName>
        <fullName evidence="6">Cytochrome c domain-containing protein</fullName>
    </recommendedName>
</protein>
<keyword evidence="5" id="KW-0732">Signal</keyword>
<dbReference type="SUPFAM" id="SSF46626">
    <property type="entry name" value="Cytochrome c"/>
    <property type="match status" value="1"/>
</dbReference>
<keyword evidence="1 4" id="KW-0349">Heme</keyword>
<reference evidence="7 8" key="1">
    <citation type="submission" date="2024-01" db="EMBL/GenBank/DDBJ databases">
        <title>Multi-omics insights into the function and evolution of sodium benzoate biodegradation pathways in Benzoatithermus flavus gen. nov., sp. nov. from hot spring.</title>
        <authorList>
            <person name="Hu C.-J."/>
            <person name="Li W.-J."/>
        </authorList>
    </citation>
    <scope>NUCLEOTIDE SEQUENCE [LARGE SCALE GENOMIC DNA]</scope>
    <source>
        <strain evidence="7 8">SYSU G07066</strain>
    </source>
</reference>
<evidence type="ECO:0000256" key="4">
    <source>
        <dbReference type="PROSITE-ProRule" id="PRU00433"/>
    </source>
</evidence>
<evidence type="ECO:0000313" key="7">
    <source>
        <dbReference type="EMBL" id="MEK0085378.1"/>
    </source>
</evidence>
<evidence type="ECO:0000256" key="1">
    <source>
        <dbReference type="ARBA" id="ARBA00022617"/>
    </source>
</evidence>
<dbReference type="PROSITE" id="PS51007">
    <property type="entry name" value="CYTC"/>
    <property type="match status" value="1"/>
</dbReference>
<dbReference type="InterPro" id="IPR036909">
    <property type="entry name" value="Cyt_c-like_dom_sf"/>
</dbReference>
<evidence type="ECO:0000259" key="6">
    <source>
        <dbReference type="PROSITE" id="PS51007"/>
    </source>
</evidence>
<comment type="caution">
    <text evidence="7">The sequence shown here is derived from an EMBL/GenBank/DDBJ whole genome shotgun (WGS) entry which is preliminary data.</text>
</comment>
<accession>A0ABU8XVZ4</accession>
<feature type="domain" description="Cytochrome c" evidence="6">
    <location>
        <begin position="61"/>
        <end position="180"/>
    </location>
</feature>
<keyword evidence="2 4" id="KW-0479">Metal-binding</keyword>
<dbReference type="EMBL" id="JBBLZC010000026">
    <property type="protein sequence ID" value="MEK0085378.1"/>
    <property type="molecule type" value="Genomic_DNA"/>
</dbReference>
<evidence type="ECO:0000256" key="3">
    <source>
        <dbReference type="ARBA" id="ARBA00023004"/>
    </source>
</evidence>
<gene>
    <name evidence="7" type="ORF">U1T56_19675</name>
</gene>
<keyword evidence="8" id="KW-1185">Reference proteome</keyword>
<dbReference type="InterPro" id="IPR009056">
    <property type="entry name" value="Cyt_c-like_dom"/>
</dbReference>
<proteinExistence type="predicted"/>
<dbReference type="Proteomes" id="UP001375743">
    <property type="component" value="Unassembled WGS sequence"/>
</dbReference>
<name>A0ABU8XVZ4_9PROT</name>
<keyword evidence="3 4" id="KW-0408">Iron</keyword>
<organism evidence="7 8">
    <name type="scientific">Benzoatithermus flavus</name>
    <dbReference type="NCBI Taxonomy" id="3108223"/>
    <lineage>
        <taxon>Bacteria</taxon>
        <taxon>Pseudomonadati</taxon>
        <taxon>Pseudomonadota</taxon>
        <taxon>Alphaproteobacteria</taxon>
        <taxon>Geminicoccales</taxon>
        <taxon>Geminicoccaceae</taxon>
        <taxon>Benzoatithermus</taxon>
    </lineage>
</organism>
<evidence type="ECO:0000256" key="2">
    <source>
        <dbReference type="ARBA" id="ARBA00022723"/>
    </source>
</evidence>